<feature type="compositionally biased region" description="Basic and acidic residues" evidence="1">
    <location>
        <begin position="241"/>
        <end position="255"/>
    </location>
</feature>
<dbReference type="AlphaFoldDB" id="V4A781"/>
<evidence type="ECO:0000313" key="2">
    <source>
        <dbReference type="EMBL" id="ESO89146.1"/>
    </source>
</evidence>
<dbReference type="OrthoDB" id="10685166at2759"/>
<dbReference type="KEGG" id="lgi:LOTGIDRAFT_229061"/>
<evidence type="ECO:0000313" key="3">
    <source>
        <dbReference type="Proteomes" id="UP000030746"/>
    </source>
</evidence>
<accession>V4A781</accession>
<feature type="compositionally biased region" description="Basic and acidic residues" evidence="1">
    <location>
        <begin position="271"/>
        <end position="292"/>
    </location>
</feature>
<dbReference type="OMA" id="VFACGFK"/>
<dbReference type="STRING" id="225164.V4A781"/>
<dbReference type="RefSeq" id="XP_009060186.1">
    <property type="nucleotide sequence ID" value="XM_009061938.1"/>
</dbReference>
<organism evidence="2 3">
    <name type="scientific">Lottia gigantea</name>
    <name type="common">Giant owl limpet</name>
    <dbReference type="NCBI Taxonomy" id="225164"/>
    <lineage>
        <taxon>Eukaryota</taxon>
        <taxon>Metazoa</taxon>
        <taxon>Spiralia</taxon>
        <taxon>Lophotrochozoa</taxon>
        <taxon>Mollusca</taxon>
        <taxon>Gastropoda</taxon>
        <taxon>Patellogastropoda</taxon>
        <taxon>Lottioidea</taxon>
        <taxon>Lottiidae</taxon>
        <taxon>Lottia</taxon>
    </lineage>
</organism>
<dbReference type="Proteomes" id="UP000030746">
    <property type="component" value="Unassembled WGS sequence"/>
</dbReference>
<name>V4A781_LOTGI</name>
<feature type="compositionally biased region" description="Basic and acidic residues" evidence="1">
    <location>
        <begin position="117"/>
        <end position="165"/>
    </location>
</feature>
<dbReference type="GeneID" id="20247879"/>
<feature type="compositionally biased region" description="Basic and acidic residues" evidence="1">
    <location>
        <begin position="78"/>
        <end position="92"/>
    </location>
</feature>
<evidence type="ECO:0000256" key="1">
    <source>
        <dbReference type="SAM" id="MobiDB-lite"/>
    </source>
</evidence>
<reference evidence="2 3" key="1">
    <citation type="journal article" date="2013" name="Nature">
        <title>Insights into bilaterian evolution from three spiralian genomes.</title>
        <authorList>
            <person name="Simakov O."/>
            <person name="Marletaz F."/>
            <person name="Cho S.J."/>
            <person name="Edsinger-Gonzales E."/>
            <person name="Havlak P."/>
            <person name="Hellsten U."/>
            <person name="Kuo D.H."/>
            <person name="Larsson T."/>
            <person name="Lv J."/>
            <person name="Arendt D."/>
            <person name="Savage R."/>
            <person name="Osoegawa K."/>
            <person name="de Jong P."/>
            <person name="Grimwood J."/>
            <person name="Chapman J.A."/>
            <person name="Shapiro H."/>
            <person name="Aerts A."/>
            <person name="Otillar R.P."/>
            <person name="Terry A.Y."/>
            <person name="Boore J.L."/>
            <person name="Grigoriev I.V."/>
            <person name="Lindberg D.R."/>
            <person name="Seaver E.C."/>
            <person name="Weisblat D.A."/>
            <person name="Putnam N.H."/>
            <person name="Rokhsar D.S."/>
        </authorList>
    </citation>
    <scope>NUCLEOTIDE SEQUENCE [LARGE SCALE GENOMIC DNA]</scope>
</reference>
<feature type="compositionally biased region" description="Basic and acidic residues" evidence="1">
    <location>
        <begin position="299"/>
        <end position="344"/>
    </location>
</feature>
<feature type="compositionally biased region" description="Basic and acidic residues" evidence="1">
    <location>
        <begin position="60"/>
        <end position="69"/>
    </location>
</feature>
<keyword evidence="3" id="KW-1185">Reference proteome</keyword>
<protein>
    <submittedName>
        <fullName evidence="2">Uncharacterized protein</fullName>
    </submittedName>
</protein>
<feature type="region of interest" description="Disordered" evidence="1">
    <location>
        <begin position="55"/>
        <end position="344"/>
    </location>
</feature>
<dbReference type="CTD" id="20247879"/>
<gene>
    <name evidence="2" type="ORF">LOTGIDRAFT_229061</name>
</gene>
<feature type="compositionally biased region" description="Acidic residues" evidence="1">
    <location>
        <begin position="105"/>
        <end position="115"/>
    </location>
</feature>
<sequence length="385" mass="43920">MQKAITRCLTIVRIFPSRCFWWDNIHRTYGPVNKTFPYSNLALQFNCQRSFFTKGAAPASKKDSPEKTPLRVKNNSPKKTDSPVKNDIDSPIKVRSKKKSRVIESDEEEENEVNLDENTKSEEIKTEKEMKPNDSVKDKKDDAVKSTPKAKDKSEVNTIKEEEASPLKSPGGFPIRKTARKSMGMGSAVKRKSLADSSPKASDIQSPAKRRKSETPVQSECLEDKDDLGIKPLPCDDVEMKEDIKEDEEVKKIKDEEEIDEKPKKSQKTKKTPDSKKTKSSKSSESKNKPVHDFFSPKVKKEVKKEQITPESKKKSPKKEPKSPEKIKKEDKAEKITKDIKNETTDEVDRLCISKILPQMEIEREQTNVKANFPHSTLHDFAHLH</sequence>
<dbReference type="HOGENOM" id="CLU_718222_0_0_1"/>
<feature type="compositionally biased region" description="Polar residues" evidence="1">
    <location>
        <begin position="195"/>
        <end position="205"/>
    </location>
</feature>
<dbReference type="EMBL" id="KB202619">
    <property type="protein sequence ID" value="ESO89146.1"/>
    <property type="molecule type" value="Genomic_DNA"/>
</dbReference>
<proteinExistence type="predicted"/>